<evidence type="ECO:0000313" key="1">
    <source>
        <dbReference type="EMBL" id="RXQ98753.1"/>
    </source>
</evidence>
<comment type="caution">
    <text evidence="1">The sequence shown here is derived from an EMBL/GenBank/DDBJ whole genome shotgun (WGS) entry which is preliminary data.</text>
</comment>
<name>A0A4Q1JQX9_9GAMM</name>
<dbReference type="EMBL" id="SAWZ01000018">
    <property type="protein sequence ID" value="RXQ98753.1"/>
    <property type="molecule type" value="Genomic_DNA"/>
</dbReference>
<evidence type="ECO:0000313" key="2">
    <source>
        <dbReference type="Proteomes" id="UP000289784"/>
    </source>
</evidence>
<dbReference type="Pfam" id="PF07277">
    <property type="entry name" value="SapC"/>
    <property type="match status" value="1"/>
</dbReference>
<sequence>MSRPVLLNNVDHRDLRVLAGHRPGLGDEVMAVVTFPAEFRQLQAYYPIVFQKDPQGRFHPTALLGLQPGQNLFLKADGWDAHYVPLAVARQPFIIGLDAAGEPMLHVDIEHPRVSAEGQPLFLEHGGHTPFLQHTASLMRTLHDGLQTNDSFIATLLEHELLESFVLNIQLPGQAPARMEGCYAIAEEKLRALEAQTLHALARSGALEAIYMAVASLSHLRDLIGRLEAAHARQS</sequence>
<protein>
    <submittedName>
        <fullName evidence="1">Peptidase</fullName>
    </submittedName>
</protein>
<organism evidence="1 2">
    <name type="scientific">Pseudoxanthomonas composti</name>
    <dbReference type="NCBI Taxonomy" id="2137479"/>
    <lineage>
        <taxon>Bacteria</taxon>
        <taxon>Pseudomonadati</taxon>
        <taxon>Pseudomonadota</taxon>
        <taxon>Gammaproteobacteria</taxon>
        <taxon>Lysobacterales</taxon>
        <taxon>Lysobacteraceae</taxon>
        <taxon>Pseudoxanthomonas</taxon>
    </lineage>
</organism>
<reference evidence="1 2" key="1">
    <citation type="submission" date="2019-01" db="EMBL/GenBank/DDBJ databases">
        <title>Pseudoxanthomonas composti sp. nov., isolated from compost.</title>
        <authorList>
            <person name="Yang G."/>
        </authorList>
    </citation>
    <scope>NUCLEOTIDE SEQUENCE [LARGE SCALE GENOMIC DNA]</scope>
    <source>
        <strain evidence="1 2">GSS15</strain>
    </source>
</reference>
<dbReference type="Proteomes" id="UP000289784">
    <property type="component" value="Unassembled WGS sequence"/>
</dbReference>
<dbReference type="RefSeq" id="WP_129472727.1">
    <property type="nucleotide sequence ID" value="NZ_SAWZ01000018.1"/>
</dbReference>
<accession>A0A4Q1JQX9</accession>
<dbReference type="AlphaFoldDB" id="A0A4Q1JQX9"/>
<gene>
    <name evidence="1" type="ORF">EPA99_18430</name>
</gene>
<dbReference type="InterPro" id="IPR010836">
    <property type="entry name" value="SapC"/>
</dbReference>
<keyword evidence="2" id="KW-1185">Reference proteome</keyword>
<dbReference type="OrthoDB" id="8888710at2"/>
<proteinExistence type="predicted"/>